<evidence type="ECO:0000313" key="2">
    <source>
        <dbReference type="Proteomes" id="UP001562425"/>
    </source>
</evidence>
<dbReference type="AlphaFoldDB" id="A0ABD1D423"/>
<protein>
    <recommendedName>
        <fullName evidence="3">Methyltransferase</fullName>
    </recommendedName>
</protein>
<accession>A0ABD1D423</accession>
<gene>
    <name evidence="1" type="ORF">pipiens_003069</name>
</gene>
<dbReference type="EMBL" id="JBEHCU010007635">
    <property type="protein sequence ID" value="KAL1394360.1"/>
    <property type="molecule type" value="Genomic_DNA"/>
</dbReference>
<dbReference type="Proteomes" id="UP001562425">
    <property type="component" value="Unassembled WGS sequence"/>
</dbReference>
<comment type="caution">
    <text evidence="1">The sequence shown here is derived from an EMBL/GenBank/DDBJ whole genome shotgun (WGS) entry which is preliminary data.</text>
</comment>
<reference evidence="1 2" key="1">
    <citation type="submission" date="2024-05" db="EMBL/GenBank/DDBJ databases">
        <title>Culex pipiens pipiens assembly and annotation.</title>
        <authorList>
            <person name="Alout H."/>
            <person name="Durand T."/>
        </authorList>
    </citation>
    <scope>NUCLEOTIDE SEQUENCE [LARGE SCALE GENOMIC DNA]</scope>
    <source>
        <strain evidence="1">HA-2024</strain>
        <tissue evidence="1">Whole body</tissue>
    </source>
</reference>
<evidence type="ECO:0000313" key="1">
    <source>
        <dbReference type="EMBL" id="KAL1394360.1"/>
    </source>
</evidence>
<proteinExistence type="predicted"/>
<keyword evidence="2" id="KW-1185">Reference proteome</keyword>
<organism evidence="1 2">
    <name type="scientific">Culex pipiens pipiens</name>
    <name type="common">Northern house mosquito</name>
    <dbReference type="NCBI Taxonomy" id="38569"/>
    <lineage>
        <taxon>Eukaryota</taxon>
        <taxon>Metazoa</taxon>
        <taxon>Ecdysozoa</taxon>
        <taxon>Arthropoda</taxon>
        <taxon>Hexapoda</taxon>
        <taxon>Insecta</taxon>
        <taxon>Pterygota</taxon>
        <taxon>Neoptera</taxon>
        <taxon>Endopterygota</taxon>
        <taxon>Diptera</taxon>
        <taxon>Nematocera</taxon>
        <taxon>Culicoidea</taxon>
        <taxon>Culicidae</taxon>
        <taxon>Culicinae</taxon>
        <taxon>Culicini</taxon>
        <taxon>Culex</taxon>
        <taxon>Culex</taxon>
    </lineage>
</organism>
<evidence type="ECO:0008006" key="3">
    <source>
        <dbReference type="Google" id="ProtNLM"/>
    </source>
</evidence>
<sequence>MMTSDWDKIMRLASDFQNAQLTTSFQRLSELRRSGHEKGLLEVIYTIDGKGLSINHVDTFLGISTPPPFVDNCPYKKNLFCMERGQSLTPPPLKCPRGLWMVPKVRDEMFVRGGRINLVDLANVQ</sequence>
<name>A0ABD1D423_CULPP</name>